<dbReference type="HOGENOM" id="CLU_990922_0_0_1"/>
<dbReference type="Proteomes" id="UP000029665">
    <property type="component" value="Unassembled WGS sequence"/>
</dbReference>
<proteinExistence type="predicted"/>
<comment type="caution">
    <text evidence="1">The sequence shown here is derived from an EMBL/GenBank/DDBJ whole genome shotgun (WGS) entry which is preliminary data.</text>
</comment>
<keyword evidence="2" id="KW-1185">Reference proteome</keyword>
<evidence type="ECO:0000313" key="1">
    <source>
        <dbReference type="EMBL" id="CDO69940.1"/>
    </source>
</evidence>
<evidence type="ECO:0000313" key="2">
    <source>
        <dbReference type="Proteomes" id="UP000029665"/>
    </source>
</evidence>
<dbReference type="EMBL" id="CCBP010000059">
    <property type="protein sequence ID" value="CDO69940.1"/>
    <property type="molecule type" value="Genomic_DNA"/>
</dbReference>
<organism evidence="1 2">
    <name type="scientific">Pycnoporus cinnabarinus</name>
    <name type="common">Cinnabar-red polypore</name>
    <name type="synonym">Trametes cinnabarina</name>
    <dbReference type="NCBI Taxonomy" id="5643"/>
    <lineage>
        <taxon>Eukaryota</taxon>
        <taxon>Fungi</taxon>
        <taxon>Dikarya</taxon>
        <taxon>Basidiomycota</taxon>
        <taxon>Agaricomycotina</taxon>
        <taxon>Agaricomycetes</taxon>
        <taxon>Polyporales</taxon>
        <taxon>Polyporaceae</taxon>
        <taxon>Trametes</taxon>
    </lineage>
</organism>
<name>A0A060S6G0_PYCCI</name>
<evidence type="ECO:0008006" key="3">
    <source>
        <dbReference type="Google" id="ProtNLM"/>
    </source>
</evidence>
<dbReference type="AlphaFoldDB" id="A0A060S6G0"/>
<protein>
    <recommendedName>
        <fullName evidence="3">F-box domain-containing protein</fullName>
    </recommendedName>
</protein>
<dbReference type="STRING" id="5643.A0A060S6G0"/>
<sequence length="281" mass="31127">MKKIQDVDLPVLEELRVNYYSVPDTIVGSPEPRGRMVKLDAARLPALRVLCLISAYIPWDSPLFSQLRVLHLEAITLSEQEVISLDTFLELLAESAHLQCLDLSHAFFVSYPDVGSNAPQSLDAAPGIYQLLLHLRVDPGTTVEIATEHDEQTTRRVSKRGIRRLIPQHPAILPILDSATSLHLPPAPPNSVHFSAASESDGYGTLTVSYVRTCDLHEHVRLSSAPYEYITDQQLVDICDTFADSSLRHLTMESEIFGEAALIAAFCDLPDLSTLEVSFLD</sequence>
<dbReference type="OrthoDB" id="2754677at2759"/>
<gene>
    <name evidence="1" type="ORF">BN946_scf184836.g14</name>
</gene>
<reference evidence="1" key="1">
    <citation type="submission" date="2014-01" db="EMBL/GenBank/DDBJ databases">
        <title>The genome of the white-rot fungus Pycnoporus cinnabarinus: a basidiomycete model with a versatile arsenal for lignocellulosic biomass breakdown.</title>
        <authorList>
            <person name="Levasseur A."/>
            <person name="Lomascolo A."/>
            <person name="Ruiz-Duenas F.J."/>
            <person name="Uzan E."/>
            <person name="Piumi F."/>
            <person name="Kues U."/>
            <person name="Ram A.F.J."/>
            <person name="Murat C."/>
            <person name="Haon M."/>
            <person name="Benoit I."/>
            <person name="Arfi Y."/>
            <person name="Chevret D."/>
            <person name="Drula E."/>
            <person name="Kwon M.J."/>
            <person name="Gouret P."/>
            <person name="Lesage-Meessen L."/>
            <person name="Lombard V."/>
            <person name="Mariette J."/>
            <person name="Noirot C."/>
            <person name="Park J."/>
            <person name="Patyshakuliyeva A."/>
            <person name="Wieneger R.A.B."/>
            <person name="Wosten H.A.B."/>
            <person name="Martin F."/>
            <person name="Coutinho P.M."/>
            <person name="de Vries R."/>
            <person name="Martinez A.T."/>
            <person name="Klopp C."/>
            <person name="Pontarotti P."/>
            <person name="Henrissat B."/>
            <person name="Record E."/>
        </authorList>
    </citation>
    <scope>NUCLEOTIDE SEQUENCE [LARGE SCALE GENOMIC DNA]</scope>
    <source>
        <strain evidence="1">BRFM137</strain>
    </source>
</reference>
<dbReference type="SUPFAM" id="SSF52047">
    <property type="entry name" value="RNI-like"/>
    <property type="match status" value="1"/>
</dbReference>
<accession>A0A060S6G0</accession>